<reference evidence="2" key="1">
    <citation type="journal article" date="2014" name="Genome Announc.">
        <title>Draft genome sequence of Rhodosporidium toruloides CECT1137, an oleaginous yeast of biotechnological interest.</title>
        <authorList>
            <person name="Morin N."/>
            <person name="Calcas X."/>
            <person name="Devillers H."/>
            <person name="Durrens P."/>
            <person name="Sherman D.J."/>
            <person name="Nicaud J.-M."/>
            <person name="Neuveglise C."/>
        </authorList>
    </citation>
    <scope>NUCLEOTIDE SEQUENCE</scope>
    <source>
        <strain evidence="2">CECT1137</strain>
    </source>
</reference>
<dbReference type="EMBL" id="LK052954">
    <property type="protein sequence ID" value="CDR48586.1"/>
    <property type="molecule type" value="Genomic_DNA"/>
</dbReference>
<organism evidence="2">
    <name type="scientific">Rhodotorula toruloides</name>
    <name type="common">Yeast</name>
    <name type="synonym">Rhodosporidium toruloides</name>
    <dbReference type="NCBI Taxonomy" id="5286"/>
    <lineage>
        <taxon>Eukaryota</taxon>
        <taxon>Fungi</taxon>
        <taxon>Dikarya</taxon>
        <taxon>Basidiomycota</taxon>
        <taxon>Pucciniomycotina</taxon>
        <taxon>Microbotryomycetes</taxon>
        <taxon>Sporidiobolales</taxon>
        <taxon>Sporidiobolaceae</taxon>
        <taxon>Rhodotorula</taxon>
    </lineage>
</organism>
<proteinExistence type="predicted"/>
<feature type="compositionally biased region" description="Basic and acidic residues" evidence="1">
    <location>
        <begin position="7"/>
        <end position="28"/>
    </location>
</feature>
<evidence type="ECO:0000256" key="1">
    <source>
        <dbReference type="SAM" id="MobiDB-lite"/>
    </source>
</evidence>
<accession>A0A061BKX0</accession>
<evidence type="ECO:0000313" key="2">
    <source>
        <dbReference type="EMBL" id="CDR48586.1"/>
    </source>
</evidence>
<gene>
    <name evidence="2" type="ORF">RHTO0S_19e00144g</name>
</gene>
<name>A0A061BKX0_RHOTO</name>
<sequence length="83" mass="9425">MTMSVQQEERIKPKASRAKEGESRRPGETRWSSGRSTVADWRTSNQTLFHLCRRMRVLALPTSDFQKASADLDSARRAVLSAM</sequence>
<protein>
    <submittedName>
        <fullName evidence="2">RHTO0S19e00144g1_1</fullName>
    </submittedName>
</protein>
<feature type="region of interest" description="Disordered" evidence="1">
    <location>
        <begin position="1"/>
        <end position="37"/>
    </location>
</feature>
<dbReference type="AlphaFoldDB" id="A0A061BKX0"/>